<evidence type="ECO:0000313" key="10">
    <source>
        <dbReference type="EMBL" id="KAF5358755.1"/>
    </source>
</evidence>
<dbReference type="InterPro" id="IPR002401">
    <property type="entry name" value="Cyt_P450_E_grp-I"/>
</dbReference>
<dbReference type="Pfam" id="PF00067">
    <property type="entry name" value="p450"/>
    <property type="match status" value="1"/>
</dbReference>
<dbReference type="InterPro" id="IPR036396">
    <property type="entry name" value="Cyt_P450_sf"/>
</dbReference>
<keyword evidence="6" id="KW-0560">Oxidoreductase</keyword>
<dbReference type="SUPFAM" id="SSF48264">
    <property type="entry name" value="Cytochrome P450"/>
    <property type="match status" value="1"/>
</dbReference>
<comment type="similarity">
    <text evidence="3">Belongs to the cytochrome P450 family.</text>
</comment>
<sequence>MAVVPLEFTKDAMAKGDFIPSVASRSLEKIASEPMSMSQHQPEPEKVLQAVLSTMYTDKTIFSADHDLHNNLQKDWYTQLTVSALGTFIHGLVKNSNTMKKGQRAVDERTGGARLPDFSDCGSIPYVDALFLETLRWIPVAPLSIPHKSIEDDEYNGYYIPGGAAVVGNGWAILHDESVYGPHPHLFNPERFLQEDGSLSPNVLFPNAAFGFGRRLCGGKDF</sequence>
<evidence type="ECO:0000256" key="3">
    <source>
        <dbReference type="ARBA" id="ARBA00010617"/>
    </source>
</evidence>
<evidence type="ECO:0000256" key="8">
    <source>
        <dbReference type="ARBA" id="ARBA00023033"/>
    </source>
</evidence>
<evidence type="ECO:0000256" key="4">
    <source>
        <dbReference type="ARBA" id="ARBA00022617"/>
    </source>
</evidence>
<evidence type="ECO:0000256" key="1">
    <source>
        <dbReference type="ARBA" id="ARBA00001971"/>
    </source>
</evidence>
<accession>A0A8H5G5P5</accession>
<keyword evidence="5 9" id="KW-0479">Metal-binding</keyword>
<keyword evidence="11" id="KW-1185">Reference proteome</keyword>
<evidence type="ECO:0008006" key="12">
    <source>
        <dbReference type="Google" id="ProtNLM"/>
    </source>
</evidence>
<dbReference type="OrthoDB" id="3934656at2759"/>
<comment type="cofactor">
    <cofactor evidence="1 9">
        <name>heme</name>
        <dbReference type="ChEBI" id="CHEBI:30413"/>
    </cofactor>
</comment>
<dbReference type="InterPro" id="IPR001128">
    <property type="entry name" value="Cyt_P450"/>
</dbReference>
<dbReference type="PRINTS" id="PR00463">
    <property type="entry name" value="EP450I"/>
</dbReference>
<proteinExistence type="inferred from homology"/>
<reference evidence="10 11" key="1">
    <citation type="journal article" date="2020" name="ISME J.">
        <title>Uncovering the hidden diversity of litter-decomposition mechanisms in mushroom-forming fungi.</title>
        <authorList>
            <person name="Floudas D."/>
            <person name="Bentzer J."/>
            <person name="Ahren D."/>
            <person name="Johansson T."/>
            <person name="Persson P."/>
            <person name="Tunlid A."/>
        </authorList>
    </citation>
    <scope>NUCLEOTIDE SEQUENCE [LARGE SCALE GENOMIC DNA]</scope>
    <source>
        <strain evidence="10 11">CBS 291.85</strain>
    </source>
</reference>
<dbReference type="PANTHER" id="PTHR46300">
    <property type="entry name" value="P450, PUTATIVE (EUROFUNG)-RELATED-RELATED"/>
    <property type="match status" value="1"/>
</dbReference>
<dbReference type="Proteomes" id="UP000559256">
    <property type="component" value="Unassembled WGS sequence"/>
</dbReference>
<organism evidence="10 11">
    <name type="scientific">Tetrapyrgos nigripes</name>
    <dbReference type="NCBI Taxonomy" id="182062"/>
    <lineage>
        <taxon>Eukaryota</taxon>
        <taxon>Fungi</taxon>
        <taxon>Dikarya</taxon>
        <taxon>Basidiomycota</taxon>
        <taxon>Agaricomycotina</taxon>
        <taxon>Agaricomycetes</taxon>
        <taxon>Agaricomycetidae</taxon>
        <taxon>Agaricales</taxon>
        <taxon>Marasmiineae</taxon>
        <taxon>Marasmiaceae</taxon>
        <taxon>Tetrapyrgos</taxon>
    </lineage>
</organism>
<dbReference type="GO" id="GO:0020037">
    <property type="term" value="F:heme binding"/>
    <property type="evidence" value="ECO:0007669"/>
    <property type="project" value="InterPro"/>
</dbReference>
<protein>
    <recommendedName>
        <fullName evidence="12">Cytochrome P450</fullName>
    </recommendedName>
</protein>
<dbReference type="InterPro" id="IPR050364">
    <property type="entry name" value="Cytochrome_P450_fung"/>
</dbReference>
<evidence type="ECO:0000256" key="2">
    <source>
        <dbReference type="ARBA" id="ARBA00005179"/>
    </source>
</evidence>
<dbReference type="Gene3D" id="1.10.630.10">
    <property type="entry name" value="Cytochrome P450"/>
    <property type="match status" value="1"/>
</dbReference>
<keyword evidence="4 9" id="KW-0349">Heme</keyword>
<evidence type="ECO:0000256" key="5">
    <source>
        <dbReference type="ARBA" id="ARBA00022723"/>
    </source>
</evidence>
<name>A0A8H5G5P5_9AGAR</name>
<comment type="caution">
    <text evidence="10">The sequence shown here is derived from an EMBL/GenBank/DDBJ whole genome shotgun (WGS) entry which is preliminary data.</text>
</comment>
<gene>
    <name evidence="10" type="ORF">D9758_008597</name>
</gene>
<evidence type="ECO:0000256" key="7">
    <source>
        <dbReference type="ARBA" id="ARBA00023004"/>
    </source>
</evidence>
<dbReference type="EMBL" id="JAACJM010000048">
    <property type="protein sequence ID" value="KAF5358755.1"/>
    <property type="molecule type" value="Genomic_DNA"/>
</dbReference>
<feature type="binding site" description="axial binding residue" evidence="9">
    <location>
        <position position="217"/>
    </location>
    <ligand>
        <name>heme</name>
        <dbReference type="ChEBI" id="CHEBI:30413"/>
    </ligand>
    <ligandPart>
        <name>Fe</name>
        <dbReference type="ChEBI" id="CHEBI:18248"/>
    </ligandPart>
</feature>
<dbReference type="GO" id="GO:0016705">
    <property type="term" value="F:oxidoreductase activity, acting on paired donors, with incorporation or reduction of molecular oxygen"/>
    <property type="evidence" value="ECO:0007669"/>
    <property type="project" value="InterPro"/>
</dbReference>
<comment type="pathway">
    <text evidence="2">Secondary metabolite biosynthesis.</text>
</comment>
<evidence type="ECO:0000256" key="9">
    <source>
        <dbReference type="PIRSR" id="PIRSR602401-1"/>
    </source>
</evidence>
<dbReference type="GO" id="GO:0005506">
    <property type="term" value="F:iron ion binding"/>
    <property type="evidence" value="ECO:0007669"/>
    <property type="project" value="InterPro"/>
</dbReference>
<keyword evidence="7 9" id="KW-0408">Iron</keyword>
<dbReference type="PANTHER" id="PTHR46300:SF1">
    <property type="entry name" value="P450, PUTATIVE (EUROFUNG)-RELATED"/>
    <property type="match status" value="1"/>
</dbReference>
<evidence type="ECO:0000256" key="6">
    <source>
        <dbReference type="ARBA" id="ARBA00023002"/>
    </source>
</evidence>
<dbReference type="GO" id="GO:0004497">
    <property type="term" value="F:monooxygenase activity"/>
    <property type="evidence" value="ECO:0007669"/>
    <property type="project" value="UniProtKB-KW"/>
</dbReference>
<evidence type="ECO:0000313" key="11">
    <source>
        <dbReference type="Proteomes" id="UP000559256"/>
    </source>
</evidence>
<dbReference type="AlphaFoldDB" id="A0A8H5G5P5"/>
<keyword evidence="8" id="KW-0503">Monooxygenase</keyword>